<dbReference type="GO" id="GO:0006979">
    <property type="term" value="P:response to oxidative stress"/>
    <property type="evidence" value="ECO:0007669"/>
    <property type="project" value="TreeGrafter"/>
</dbReference>
<sequence>MAARPMPGERGKSTMASKIKALFNGEVMSNLKKIYDQNGGFKGCHEIIWRTDDLKFGRCVGGDQFGNKYYENPRYFFGRNRWVIYNKNMDLNYEASMVPAEWFGWLHYKTDYTPCEDPGRPVYKWMADHTENLSGTNKQYVPYTSTREKIQAWQPPITPPKTTS</sequence>
<accession>A0A8D8QFI6</accession>
<dbReference type="PANTHER" id="PTHR12910">
    <property type="entry name" value="NADH-UBIQUINONE OXIDOREDUCTASE SUBUNIT B17.2"/>
    <property type="match status" value="1"/>
</dbReference>
<dbReference type="PANTHER" id="PTHR12910:SF2">
    <property type="entry name" value="NADH DEHYDROGENASE [UBIQUINONE] 1 ALPHA SUBCOMPLEX SUBUNIT 12"/>
    <property type="match status" value="1"/>
</dbReference>
<name>A0A8D8QFI6_9HEMI</name>
<dbReference type="EMBL" id="HBUF01075479">
    <property type="protein sequence ID" value="CAG6630998.1"/>
    <property type="molecule type" value="Transcribed_RNA"/>
</dbReference>
<keyword evidence="2" id="KW-0472">Membrane</keyword>
<evidence type="ECO:0000313" key="3">
    <source>
        <dbReference type="EMBL" id="CAG6630998.1"/>
    </source>
</evidence>
<protein>
    <recommendedName>
        <fullName evidence="2">NADH dehydrogenase [ubiquinone] 1 alpha subcomplex subunit 12</fullName>
    </recommendedName>
</protein>
<dbReference type="GO" id="GO:0005743">
    <property type="term" value="C:mitochondrial inner membrane"/>
    <property type="evidence" value="ECO:0007669"/>
    <property type="project" value="UniProtKB-SubCell"/>
</dbReference>
<comment type="function">
    <text evidence="2">Accessory subunit of the mitochondrial membrane respiratory chain NADH dehydrogenase (Complex I), that is believed not to be involved in catalysis. Complex I functions in the transfer of electrons from NADH to the respiratory chain. The immediate electron acceptor for the enzyme is believed to be ubiquinone.</text>
</comment>
<comment type="subunit">
    <text evidence="2">Complex I is composed of 45 different subunits.</text>
</comment>
<comment type="similarity">
    <text evidence="1 2">Belongs to the complex I NDUFA12 subunit family.</text>
</comment>
<dbReference type="InterPro" id="IPR007763">
    <property type="entry name" value="NDUFA12"/>
</dbReference>
<proteinExistence type="inferred from homology"/>
<dbReference type="Pfam" id="PF05071">
    <property type="entry name" value="NDUFA12"/>
    <property type="match status" value="1"/>
</dbReference>
<dbReference type="GO" id="GO:0045271">
    <property type="term" value="C:respiratory chain complex I"/>
    <property type="evidence" value="ECO:0007669"/>
    <property type="project" value="InterPro"/>
</dbReference>
<organism evidence="3">
    <name type="scientific">Cacopsylla melanoneura</name>
    <dbReference type="NCBI Taxonomy" id="428564"/>
    <lineage>
        <taxon>Eukaryota</taxon>
        <taxon>Metazoa</taxon>
        <taxon>Ecdysozoa</taxon>
        <taxon>Arthropoda</taxon>
        <taxon>Hexapoda</taxon>
        <taxon>Insecta</taxon>
        <taxon>Pterygota</taxon>
        <taxon>Neoptera</taxon>
        <taxon>Paraneoptera</taxon>
        <taxon>Hemiptera</taxon>
        <taxon>Sternorrhyncha</taxon>
        <taxon>Psylloidea</taxon>
        <taxon>Psyllidae</taxon>
        <taxon>Psyllinae</taxon>
        <taxon>Cacopsylla</taxon>
    </lineage>
</organism>
<keyword evidence="2" id="KW-0249">Electron transport</keyword>
<dbReference type="AlphaFoldDB" id="A0A8D8QFI6"/>
<comment type="subcellular location">
    <subcellularLocation>
        <location evidence="2">Mitochondrion inner membrane</location>
        <topology evidence="2">Peripheral membrane protein</topology>
        <orientation evidence="2">Matrix side</orientation>
    </subcellularLocation>
</comment>
<keyword evidence="2" id="KW-0813">Transport</keyword>
<evidence type="ECO:0000256" key="2">
    <source>
        <dbReference type="RuleBase" id="RU363103"/>
    </source>
</evidence>
<keyword evidence="3" id="KW-0830">Ubiquinone</keyword>
<keyword evidence="2" id="KW-0679">Respiratory chain</keyword>
<keyword evidence="2" id="KW-0999">Mitochondrion inner membrane</keyword>
<keyword evidence="2" id="KW-0496">Mitochondrion</keyword>
<evidence type="ECO:0000256" key="1">
    <source>
        <dbReference type="ARBA" id="ARBA00007355"/>
    </source>
</evidence>
<reference evidence="3" key="1">
    <citation type="submission" date="2021-05" db="EMBL/GenBank/DDBJ databases">
        <authorList>
            <person name="Alioto T."/>
            <person name="Alioto T."/>
            <person name="Gomez Garrido J."/>
        </authorList>
    </citation>
    <scope>NUCLEOTIDE SEQUENCE</scope>
</reference>